<feature type="transmembrane region" description="Helical" evidence="6">
    <location>
        <begin position="172"/>
        <end position="190"/>
    </location>
</feature>
<organism evidence="7 8">
    <name type="scientific">Elysia chlorotica</name>
    <name type="common">Eastern emerald elysia</name>
    <name type="synonym">Sea slug</name>
    <dbReference type="NCBI Taxonomy" id="188477"/>
    <lineage>
        <taxon>Eukaryota</taxon>
        <taxon>Metazoa</taxon>
        <taxon>Spiralia</taxon>
        <taxon>Lophotrochozoa</taxon>
        <taxon>Mollusca</taxon>
        <taxon>Gastropoda</taxon>
        <taxon>Heterobranchia</taxon>
        <taxon>Euthyneura</taxon>
        <taxon>Panpulmonata</taxon>
        <taxon>Sacoglossa</taxon>
        <taxon>Placobranchoidea</taxon>
        <taxon>Plakobranchidae</taxon>
        <taxon>Elysia</taxon>
    </lineage>
</organism>
<comment type="caution">
    <text evidence="7">The sequence shown here is derived from an EMBL/GenBank/DDBJ whole genome shotgun (WGS) entry which is preliminary data.</text>
</comment>
<feature type="transmembrane region" description="Helical" evidence="6">
    <location>
        <begin position="286"/>
        <end position="306"/>
    </location>
</feature>
<comment type="subcellular location">
    <subcellularLocation>
        <location evidence="1">Membrane</location>
        <topology evidence="1">Multi-pass membrane protein</topology>
    </subcellularLocation>
</comment>
<keyword evidence="4 6" id="KW-1133">Transmembrane helix</keyword>
<proteinExistence type="predicted"/>
<dbReference type="InterPro" id="IPR036259">
    <property type="entry name" value="MFS_trans_sf"/>
</dbReference>
<gene>
    <name evidence="7" type="ORF">EGW08_000706</name>
</gene>
<dbReference type="GO" id="GO:0016020">
    <property type="term" value="C:membrane"/>
    <property type="evidence" value="ECO:0007669"/>
    <property type="project" value="UniProtKB-SubCell"/>
</dbReference>
<evidence type="ECO:0000256" key="5">
    <source>
        <dbReference type="ARBA" id="ARBA00023136"/>
    </source>
</evidence>
<dbReference type="OrthoDB" id="6415790at2759"/>
<evidence type="ECO:0000256" key="2">
    <source>
        <dbReference type="ARBA" id="ARBA00022448"/>
    </source>
</evidence>
<feature type="transmembrane region" description="Helical" evidence="6">
    <location>
        <begin position="417"/>
        <end position="435"/>
    </location>
</feature>
<keyword evidence="3 6" id="KW-0812">Transmembrane</keyword>
<feature type="transmembrane region" description="Helical" evidence="6">
    <location>
        <begin position="47"/>
        <end position="69"/>
    </location>
</feature>
<dbReference type="PANTHER" id="PTHR12778:SF10">
    <property type="entry name" value="MAJOR FACILITATOR SUPERFAMILY DOMAIN-CONTAINING PROTEIN 3"/>
    <property type="match status" value="1"/>
</dbReference>
<sequence length="443" mass="50374">MRTLPKAHRKIYENNTLSFFVLFYLQGIPYSLQTRFLPLLLTEKGTALFYIALYKLAILPWAMKIIWAPVSIITGQQKRKYLNASLAGLILVCLAISRYPPWNTFCFSLVLVMFNVVASLSDVALNTLVDEVSEKRRASYTDRLQFVGNCAGALTVGIAACLTDFIKWQELFSGLAVLYFIGLLTSTCILPQWKTPRARDISLSKNTKRGSRRSVSQDLDSSLDNGLDSYYTIKFTTSYMNKLLKTEGSWWLILMLLGYKVGEQGLMNNFPLYLLRKHYNISDVGFWTAFFSQAMSVSGSIFGFYFKSRTLKRAVMVHFIARALFSCFLWFSVMKWDVFPDNSYVMSIASFSALFFISASMTSCVLQMIARVSHGAPRKIRKDLFDLLLTADVFGKVFLTTLLGGCMHFYGVFFEDMFGVYVTFSIVLIPMFYVVSKRICAQG</sequence>
<evidence type="ECO:0000256" key="1">
    <source>
        <dbReference type="ARBA" id="ARBA00004141"/>
    </source>
</evidence>
<evidence type="ECO:0000256" key="3">
    <source>
        <dbReference type="ARBA" id="ARBA00022692"/>
    </source>
</evidence>
<dbReference type="EMBL" id="RQTK01000009">
    <property type="protein sequence ID" value="RUS91591.1"/>
    <property type="molecule type" value="Genomic_DNA"/>
</dbReference>
<accession>A0A433UCL2</accession>
<dbReference type="PANTHER" id="PTHR12778">
    <property type="entry name" value="SOLUTE CARRIER FAMILY 33 ACETYL-COA TRANSPORTER -RELATED"/>
    <property type="match status" value="1"/>
</dbReference>
<dbReference type="SUPFAM" id="SSF103473">
    <property type="entry name" value="MFS general substrate transporter"/>
    <property type="match status" value="1"/>
</dbReference>
<evidence type="ECO:0008006" key="9">
    <source>
        <dbReference type="Google" id="ProtNLM"/>
    </source>
</evidence>
<dbReference type="InterPro" id="IPR004752">
    <property type="entry name" value="AmpG_permease/AT-1"/>
</dbReference>
<dbReference type="Proteomes" id="UP000271974">
    <property type="component" value="Unassembled WGS sequence"/>
</dbReference>
<name>A0A433UCL2_ELYCH</name>
<protein>
    <recommendedName>
        <fullName evidence="9">Major facilitator superfamily associated domain-containing protein</fullName>
    </recommendedName>
</protein>
<evidence type="ECO:0000256" key="6">
    <source>
        <dbReference type="SAM" id="Phobius"/>
    </source>
</evidence>
<feature type="transmembrane region" description="Helical" evidence="6">
    <location>
        <begin position="344"/>
        <end position="366"/>
    </location>
</feature>
<feature type="transmembrane region" description="Helical" evidence="6">
    <location>
        <begin position="387"/>
        <end position="411"/>
    </location>
</feature>
<dbReference type="GO" id="GO:0022857">
    <property type="term" value="F:transmembrane transporter activity"/>
    <property type="evidence" value="ECO:0007669"/>
    <property type="project" value="InterPro"/>
</dbReference>
<feature type="transmembrane region" description="Helical" evidence="6">
    <location>
        <begin position="81"/>
        <end position="99"/>
    </location>
</feature>
<dbReference type="InterPro" id="IPR011701">
    <property type="entry name" value="MFS"/>
</dbReference>
<dbReference type="Pfam" id="PF07690">
    <property type="entry name" value="MFS_1"/>
    <property type="match status" value="1"/>
</dbReference>
<feature type="transmembrane region" description="Helical" evidence="6">
    <location>
        <begin position="313"/>
        <end position="332"/>
    </location>
</feature>
<feature type="transmembrane region" description="Helical" evidence="6">
    <location>
        <begin position="105"/>
        <end position="125"/>
    </location>
</feature>
<evidence type="ECO:0000256" key="4">
    <source>
        <dbReference type="ARBA" id="ARBA00022989"/>
    </source>
</evidence>
<dbReference type="AlphaFoldDB" id="A0A433UCL2"/>
<dbReference type="STRING" id="188477.A0A433UCL2"/>
<keyword evidence="5 6" id="KW-0472">Membrane</keyword>
<keyword evidence="8" id="KW-1185">Reference proteome</keyword>
<evidence type="ECO:0000313" key="7">
    <source>
        <dbReference type="EMBL" id="RUS91591.1"/>
    </source>
</evidence>
<keyword evidence="2" id="KW-0813">Transport</keyword>
<dbReference type="Gene3D" id="1.20.1250.20">
    <property type="entry name" value="MFS general substrate transporter like domains"/>
    <property type="match status" value="1"/>
</dbReference>
<reference evidence="7 8" key="1">
    <citation type="submission" date="2019-01" db="EMBL/GenBank/DDBJ databases">
        <title>A draft genome assembly of the solar-powered sea slug Elysia chlorotica.</title>
        <authorList>
            <person name="Cai H."/>
            <person name="Li Q."/>
            <person name="Fang X."/>
            <person name="Li J."/>
            <person name="Curtis N.E."/>
            <person name="Altenburger A."/>
            <person name="Shibata T."/>
            <person name="Feng M."/>
            <person name="Maeda T."/>
            <person name="Schwartz J.A."/>
            <person name="Shigenobu S."/>
            <person name="Lundholm N."/>
            <person name="Nishiyama T."/>
            <person name="Yang H."/>
            <person name="Hasebe M."/>
            <person name="Li S."/>
            <person name="Pierce S.K."/>
            <person name="Wang J."/>
        </authorList>
    </citation>
    <scope>NUCLEOTIDE SEQUENCE [LARGE SCALE GENOMIC DNA]</scope>
    <source>
        <strain evidence="7">EC2010</strain>
        <tissue evidence="7">Whole organism of an adult</tissue>
    </source>
</reference>
<feature type="transmembrane region" description="Helical" evidence="6">
    <location>
        <begin position="12"/>
        <end position="32"/>
    </location>
</feature>
<evidence type="ECO:0000313" key="8">
    <source>
        <dbReference type="Proteomes" id="UP000271974"/>
    </source>
</evidence>